<organism evidence="5 6">
    <name type="scientific">Evansella tamaricis</name>
    <dbReference type="NCBI Taxonomy" id="2069301"/>
    <lineage>
        <taxon>Bacteria</taxon>
        <taxon>Bacillati</taxon>
        <taxon>Bacillota</taxon>
        <taxon>Bacilli</taxon>
        <taxon>Bacillales</taxon>
        <taxon>Bacillaceae</taxon>
        <taxon>Evansella</taxon>
    </lineage>
</organism>
<proteinExistence type="inferred from homology"/>
<keyword evidence="6" id="KW-1185">Reference proteome</keyword>
<protein>
    <submittedName>
        <fullName evidence="5">Molybdate ABC transporter substrate-binding protein</fullName>
    </submittedName>
</protein>
<accession>A0ABS6JIL1</accession>
<dbReference type="Pfam" id="PF13531">
    <property type="entry name" value="SBP_bac_11"/>
    <property type="match status" value="1"/>
</dbReference>
<name>A0ABS6JIL1_9BACI</name>
<dbReference type="InterPro" id="IPR044084">
    <property type="entry name" value="AvModA-like_subst-bd"/>
</dbReference>
<keyword evidence="3 4" id="KW-0732">Signal</keyword>
<keyword evidence="2" id="KW-0479">Metal-binding</keyword>
<dbReference type="PANTHER" id="PTHR30632:SF14">
    <property type="entry name" value="TUNGSTATE_MOLYBDATE_CHROMATE-BINDING PROTEIN MODA"/>
    <property type="match status" value="1"/>
</dbReference>
<gene>
    <name evidence="5" type="primary">modA</name>
    <name evidence="5" type="ORF">KS419_17265</name>
</gene>
<evidence type="ECO:0000256" key="3">
    <source>
        <dbReference type="ARBA" id="ARBA00022729"/>
    </source>
</evidence>
<evidence type="ECO:0000313" key="6">
    <source>
        <dbReference type="Proteomes" id="UP000784880"/>
    </source>
</evidence>
<evidence type="ECO:0000256" key="2">
    <source>
        <dbReference type="ARBA" id="ARBA00022723"/>
    </source>
</evidence>
<dbReference type="CDD" id="cd13539">
    <property type="entry name" value="PBP2_AvModA"/>
    <property type="match status" value="1"/>
</dbReference>
<dbReference type="EMBL" id="JAHQCS010000140">
    <property type="protein sequence ID" value="MBU9713481.1"/>
    <property type="molecule type" value="Genomic_DNA"/>
</dbReference>
<dbReference type="PIRSF" id="PIRSF004846">
    <property type="entry name" value="ModA"/>
    <property type="match status" value="1"/>
</dbReference>
<feature type="signal peptide" evidence="4">
    <location>
        <begin position="1"/>
        <end position="23"/>
    </location>
</feature>
<comment type="similarity">
    <text evidence="1">Belongs to the bacterial solute-binding protein ModA family.</text>
</comment>
<comment type="caution">
    <text evidence="5">The sequence shown here is derived from an EMBL/GenBank/DDBJ whole genome shotgun (WGS) entry which is preliminary data.</text>
</comment>
<dbReference type="InterPro" id="IPR005950">
    <property type="entry name" value="ModA"/>
</dbReference>
<dbReference type="PANTHER" id="PTHR30632">
    <property type="entry name" value="MOLYBDATE-BINDING PERIPLASMIC PROTEIN"/>
    <property type="match status" value="1"/>
</dbReference>
<evidence type="ECO:0000256" key="1">
    <source>
        <dbReference type="ARBA" id="ARBA00009175"/>
    </source>
</evidence>
<evidence type="ECO:0000256" key="4">
    <source>
        <dbReference type="SAM" id="SignalP"/>
    </source>
</evidence>
<dbReference type="RefSeq" id="WP_217067638.1">
    <property type="nucleotide sequence ID" value="NZ_JAHQCS010000140.1"/>
</dbReference>
<evidence type="ECO:0000313" key="5">
    <source>
        <dbReference type="EMBL" id="MBU9713481.1"/>
    </source>
</evidence>
<dbReference type="PROSITE" id="PS51257">
    <property type="entry name" value="PROKAR_LIPOPROTEIN"/>
    <property type="match status" value="1"/>
</dbReference>
<dbReference type="NCBIfam" id="TIGR01256">
    <property type="entry name" value="modA"/>
    <property type="match status" value="1"/>
</dbReference>
<dbReference type="Proteomes" id="UP000784880">
    <property type="component" value="Unassembled WGS sequence"/>
</dbReference>
<feature type="chain" id="PRO_5045364518" evidence="4">
    <location>
        <begin position="24"/>
        <end position="250"/>
    </location>
</feature>
<dbReference type="InterPro" id="IPR050682">
    <property type="entry name" value="ModA/WtpA"/>
</dbReference>
<reference evidence="5 6" key="1">
    <citation type="submission" date="2021-06" db="EMBL/GenBank/DDBJ databases">
        <title>Bacillus sp. RD4P76, an endophyte from a halophyte.</title>
        <authorList>
            <person name="Sun J.-Q."/>
        </authorList>
    </citation>
    <scope>NUCLEOTIDE SEQUENCE [LARGE SCALE GENOMIC DNA]</scope>
    <source>
        <strain evidence="5 6">CGMCC 1.15917</strain>
    </source>
</reference>
<sequence length="250" mass="28102">MNKSSFFLLIPFLVSLIACTSNSSEDKTIYVAAASDLYHALTEIGEEFTNDTGIQLEYTYGSTGLLTQQILEGAPFDLFLSAHESYINRLVERDVIFDDSTAYYAVGRIAIMSRMDRTLDKEYFLDPEVNVITIANPEHAPYGKAAKETLETWGIWEEVEPKIVYAENIRQAYQYVESGNADLGIIALSLMNHTNFHYEVIEEGTHEPLLQALGIPKQAGNKALSQEFSNYILSEKGQSILLKYGFDILK</sequence>